<evidence type="ECO:0000256" key="1">
    <source>
        <dbReference type="ARBA" id="ARBA00001936"/>
    </source>
</evidence>
<gene>
    <name evidence="12" type="ORF">SAMN04487766_108112</name>
</gene>
<evidence type="ECO:0000259" key="11">
    <source>
        <dbReference type="Pfam" id="PF00535"/>
    </source>
</evidence>
<dbReference type="PANTHER" id="PTHR48090">
    <property type="entry name" value="UNDECAPRENYL-PHOSPHATE 4-DEOXY-4-FORMAMIDO-L-ARABINOSE TRANSFERASE-RELATED"/>
    <property type="match status" value="1"/>
</dbReference>
<evidence type="ECO:0000256" key="7">
    <source>
        <dbReference type="ARBA" id="ARBA00039022"/>
    </source>
</evidence>
<comment type="cofactor">
    <cofactor evidence="2">
        <name>Mg(2+)</name>
        <dbReference type="ChEBI" id="CHEBI:18420"/>
    </cofactor>
</comment>
<evidence type="ECO:0000256" key="10">
    <source>
        <dbReference type="ARBA" id="ARBA00048997"/>
    </source>
</evidence>
<evidence type="ECO:0000256" key="6">
    <source>
        <dbReference type="ARBA" id="ARBA00022842"/>
    </source>
</evidence>
<dbReference type="InterPro" id="IPR050256">
    <property type="entry name" value="Glycosyltransferase_2"/>
</dbReference>
<keyword evidence="5 12" id="KW-0808">Transferase</keyword>
<proteinExistence type="inferred from homology"/>
<evidence type="ECO:0000256" key="5">
    <source>
        <dbReference type="ARBA" id="ARBA00022679"/>
    </source>
</evidence>
<evidence type="ECO:0000313" key="12">
    <source>
        <dbReference type="EMBL" id="SDM89891.1"/>
    </source>
</evidence>
<keyword evidence="6" id="KW-0460">Magnesium</keyword>
<organism evidence="12 13">
    <name type="scientific">Actinomyces ruminicola</name>
    <dbReference type="NCBI Taxonomy" id="332524"/>
    <lineage>
        <taxon>Bacteria</taxon>
        <taxon>Bacillati</taxon>
        <taxon>Actinomycetota</taxon>
        <taxon>Actinomycetes</taxon>
        <taxon>Actinomycetales</taxon>
        <taxon>Actinomycetaceae</taxon>
        <taxon>Actinomyces</taxon>
    </lineage>
</organism>
<comment type="catalytic activity">
    <reaction evidence="10">
        <text>an NDP-alpha-D-glucose + (2R)-3-phosphoglycerate = (2R)-2-O-(alpha-D-glucopyranosyl)-3-phospho-glycerate + a ribonucleoside 5'-diphosphate + H(+)</text>
        <dbReference type="Rhea" id="RHEA:47244"/>
        <dbReference type="ChEBI" id="CHEBI:15378"/>
        <dbReference type="ChEBI" id="CHEBI:57930"/>
        <dbReference type="ChEBI" id="CHEBI:58272"/>
        <dbReference type="ChEBI" id="CHEBI:62600"/>
        <dbReference type="ChEBI" id="CHEBI:76533"/>
        <dbReference type="EC" id="2.4.1.266"/>
    </reaction>
    <physiologicalReaction direction="left-to-right" evidence="10">
        <dbReference type="Rhea" id="RHEA:47245"/>
    </physiologicalReaction>
</comment>
<evidence type="ECO:0000256" key="8">
    <source>
        <dbReference type="ARBA" id="ARBA00040894"/>
    </source>
</evidence>
<dbReference type="AlphaFoldDB" id="A0A1G9X069"/>
<evidence type="ECO:0000256" key="4">
    <source>
        <dbReference type="ARBA" id="ARBA00022676"/>
    </source>
</evidence>
<dbReference type="InterPro" id="IPR029044">
    <property type="entry name" value="Nucleotide-diphossugar_trans"/>
</dbReference>
<evidence type="ECO:0000256" key="3">
    <source>
        <dbReference type="ARBA" id="ARBA00006739"/>
    </source>
</evidence>
<comment type="catalytic activity">
    <reaction evidence="9">
        <text>(2R)-3-phosphoglycerate + UDP-alpha-D-glucose = (2R)-2-O-(alpha-D-glucopyranosyl)-3-phospho-glycerate + UDP + H(+)</text>
        <dbReference type="Rhea" id="RHEA:31319"/>
        <dbReference type="ChEBI" id="CHEBI:15378"/>
        <dbReference type="ChEBI" id="CHEBI:58223"/>
        <dbReference type="ChEBI" id="CHEBI:58272"/>
        <dbReference type="ChEBI" id="CHEBI:58885"/>
        <dbReference type="ChEBI" id="CHEBI:62600"/>
        <dbReference type="EC" id="2.4.1.266"/>
    </reaction>
    <physiologicalReaction direction="left-to-right" evidence="9">
        <dbReference type="Rhea" id="RHEA:31320"/>
    </physiologicalReaction>
</comment>
<evidence type="ECO:0000313" key="13">
    <source>
        <dbReference type="Proteomes" id="UP000199671"/>
    </source>
</evidence>
<dbReference type="InterPro" id="IPR001173">
    <property type="entry name" value="Glyco_trans_2-like"/>
</dbReference>
<name>A0A1G9X069_9ACTO</name>
<keyword evidence="4" id="KW-0328">Glycosyltransferase</keyword>
<protein>
    <recommendedName>
        <fullName evidence="8">Glucosyl-3-phosphoglycerate synthase</fullName>
        <ecNumber evidence="7">2.4.1.266</ecNumber>
    </recommendedName>
</protein>
<comment type="similarity">
    <text evidence="3">Belongs to the glycosyltransferase 2 family.</text>
</comment>
<dbReference type="Pfam" id="PF00535">
    <property type="entry name" value="Glycos_transf_2"/>
    <property type="match status" value="1"/>
</dbReference>
<dbReference type="EC" id="2.4.1.266" evidence="7"/>
<dbReference type="Proteomes" id="UP000199671">
    <property type="component" value="Unassembled WGS sequence"/>
</dbReference>
<evidence type="ECO:0000256" key="9">
    <source>
        <dbReference type="ARBA" id="ARBA00048689"/>
    </source>
</evidence>
<feature type="domain" description="Glycosyltransferase 2-like" evidence="11">
    <location>
        <begin position="91"/>
        <end position="216"/>
    </location>
</feature>
<dbReference type="GO" id="GO:0016757">
    <property type="term" value="F:glycosyltransferase activity"/>
    <property type="evidence" value="ECO:0007669"/>
    <property type="project" value="UniProtKB-KW"/>
</dbReference>
<reference evidence="12 13" key="1">
    <citation type="submission" date="2016-10" db="EMBL/GenBank/DDBJ databases">
        <authorList>
            <person name="de Groot N.N."/>
        </authorList>
    </citation>
    <scope>NUCLEOTIDE SEQUENCE [LARGE SCALE GENOMIC DNA]</scope>
    <source>
        <strain evidence="12 13">KPR-7B</strain>
    </source>
</reference>
<accession>A0A1G9X069</accession>
<evidence type="ECO:0000256" key="2">
    <source>
        <dbReference type="ARBA" id="ARBA00001946"/>
    </source>
</evidence>
<dbReference type="PANTHER" id="PTHR48090:SF10">
    <property type="entry name" value="GLUCOSYL-3-PHOSPHOGLYCERATE SYNTHASE"/>
    <property type="match status" value="1"/>
</dbReference>
<comment type="cofactor">
    <cofactor evidence="1">
        <name>Mn(2+)</name>
        <dbReference type="ChEBI" id="CHEBI:29035"/>
    </cofactor>
</comment>
<dbReference type="EMBL" id="FNHU01000008">
    <property type="protein sequence ID" value="SDM89891.1"/>
    <property type="molecule type" value="Genomic_DNA"/>
</dbReference>
<sequence>MGAISRVLLRLGTARAGAFGAARLVGRRDSRMRPGAGGGVSPRVCAVRRDCDPGATSYRTTHLRYDYPGAVSPTPPSEPLPSQLPDQRVAVVIPAKDEAERIAATVRACRAIPRVDLVIVVDDGSTDATQEHARAAGAVTVRHAVSRGKASAMETGASVVAMRDYEDGPARLLLFIDADLGDSAAACSELVPPIVDGVADMSIAVPPKQAGAGGRGRVVRAARAAIAAATGWAPVAPLSGQRCITRDAYEAASPLAEGWGVEVGLSIDVLSAGMTVIEVPCDITHRVSLNDRAGRLHRAAQYKDVVRAVTSRRLRRVRVPADKLDDAAVRDQMPFRAFRAWTAERPAADQA</sequence>
<dbReference type="Gene3D" id="3.90.550.10">
    <property type="entry name" value="Spore Coat Polysaccharide Biosynthesis Protein SpsA, Chain A"/>
    <property type="match status" value="1"/>
</dbReference>
<dbReference type="SUPFAM" id="SSF53448">
    <property type="entry name" value="Nucleotide-diphospho-sugar transferases"/>
    <property type="match status" value="1"/>
</dbReference>